<dbReference type="SUPFAM" id="SSF75420">
    <property type="entry name" value="YhbC-like, N-terminal domain"/>
    <property type="match status" value="1"/>
</dbReference>
<evidence type="ECO:0000256" key="3">
    <source>
        <dbReference type="HAMAP-Rule" id="MF_01077"/>
    </source>
</evidence>
<organism evidence="5 6">
    <name type="scientific">Gordonia westfalica</name>
    <dbReference type="NCBI Taxonomy" id="158898"/>
    <lineage>
        <taxon>Bacteria</taxon>
        <taxon>Bacillati</taxon>
        <taxon>Actinomycetota</taxon>
        <taxon>Actinomycetes</taxon>
        <taxon>Mycobacteriales</taxon>
        <taxon>Gordoniaceae</taxon>
        <taxon>Gordonia</taxon>
    </lineage>
</organism>
<protein>
    <recommendedName>
        <fullName evidence="3">Ribosome maturation factor RimP</fullName>
    </recommendedName>
</protein>
<dbReference type="GO" id="GO:0006412">
    <property type="term" value="P:translation"/>
    <property type="evidence" value="ECO:0007669"/>
    <property type="project" value="TreeGrafter"/>
</dbReference>
<gene>
    <name evidence="3" type="primary">rimP</name>
    <name evidence="5" type="ORF">SAMN04488548_134765</name>
</gene>
<dbReference type="Pfam" id="PF02576">
    <property type="entry name" value="RimP_N"/>
    <property type="match status" value="1"/>
</dbReference>
<comment type="similarity">
    <text evidence="3">Belongs to the RimP family.</text>
</comment>
<evidence type="ECO:0000313" key="5">
    <source>
        <dbReference type="EMBL" id="SDU37118.1"/>
    </source>
</evidence>
<sequence>MPISPPQVSELVEKLVVEQGFDLEDVTVNRRDGQDELTIVVDRDGGSDLDVLAELSNRISEVLDAAPELADDPYTLEVTSPGVDRPLTLPRHWRRNAGRRVAVDVAGGADAEARSVTGRIGKLVPGDDTDEDTGGHVEIVMNHRGRIAVESIHLDAVTNAVVQVDFSQPSATELELCGLDADEIDRRRARDRTQLNSD</sequence>
<dbReference type="PANTHER" id="PTHR33867:SF1">
    <property type="entry name" value="RIBOSOME MATURATION FACTOR RIMP"/>
    <property type="match status" value="1"/>
</dbReference>
<dbReference type="EMBL" id="FNLM01000034">
    <property type="protein sequence ID" value="SDU37118.1"/>
    <property type="molecule type" value="Genomic_DNA"/>
</dbReference>
<dbReference type="OrthoDB" id="9805006at2"/>
<evidence type="ECO:0000256" key="2">
    <source>
        <dbReference type="ARBA" id="ARBA00022517"/>
    </source>
</evidence>
<dbReference type="InterPro" id="IPR028989">
    <property type="entry name" value="RimP_N"/>
</dbReference>
<keyword evidence="1 3" id="KW-0963">Cytoplasm</keyword>
<proteinExistence type="inferred from homology"/>
<dbReference type="InterPro" id="IPR003728">
    <property type="entry name" value="Ribosome_maturation_RimP"/>
</dbReference>
<dbReference type="Gene3D" id="3.30.300.70">
    <property type="entry name" value="RimP-like superfamily, N-terminal"/>
    <property type="match status" value="1"/>
</dbReference>
<feature type="domain" description="Ribosome maturation factor RimP N-terminal" evidence="4">
    <location>
        <begin position="11"/>
        <end position="84"/>
    </location>
</feature>
<evidence type="ECO:0000313" key="6">
    <source>
        <dbReference type="Proteomes" id="UP000183180"/>
    </source>
</evidence>
<dbReference type="AlphaFoldDB" id="A0A1H2I019"/>
<dbReference type="GO" id="GO:0005829">
    <property type="term" value="C:cytosol"/>
    <property type="evidence" value="ECO:0007669"/>
    <property type="project" value="TreeGrafter"/>
</dbReference>
<dbReference type="InterPro" id="IPR035956">
    <property type="entry name" value="RimP_N_sf"/>
</dbReference>
<reference evidence="5 6" key="1">
    <citation type="submission" date="2016-10" db="EMBL/GenBank/DDBJ databases">
        <authorList>
            <person name="de Groot N.N."/>
        </authorList>
    </citation>
    <scope>NUCLEOTIDE SEQUENCE [LARGE SCALE GENOMIC DNA]</scope>
    <source>
        <strain evidence="5 6">DSM 44215</strain>
    </source>
</reference>
<evidence type="ECO:0000256" key="1">
    <source>
        <dbReference type="ARBA" id="ARBA00022490"/>
    </source>
</evidence>
<keyword evidence="2 3" id="KW-0690">Ribosome biogenesis</keyword>
<dbReference type="RefSeq" id="WP_074849193.1">
    <property type="nucleotide sequence ID" value="NZ_FNLM01000034.1"/>
</dbReference>
<comment type="subcellular location">
    <subcellularLocation>
        <location evidence="3">Cytoplasm</location>
    </subcellularLocation>
</comment>
<evidence type="ECO:0000259" key="4">
    <source>
        <dbReference type="Pfam" id="PF02576"/>
    </source>
</evidence>
<dbReference type="NCBIfam" id="NF000930">
    <property type="entry name" value="PRK00092.2-2"/>
    <property type="match status" value="1"/>
</dbReference>
<dbReference type="HAMAP" id="MF_01077">
    <property type="entry name" value="RimP"/>
    <property type="match status" value="1"/>
</dbReference>
<accession>A0A1H2I019</accession>
<dbReference type="Proteomes" id="UP000183180">
    <property type="component" value="Unassembled WGS sequence"/>
</dbReference>
<dbReference type="PANTHER" id="PTHR33867">
    <property type="entry name" value="RIBOSOME MATURATION FACTOR RIMP"/>
    <property type="match status" value="1"/>
</dbReference>
<name>A0A1H2I019_9ACTN</name>
<dbReference type="GO" id="GO:0000028">
    <property type="term" value="P:ribosomal small subunit assembly"/>
    <property type="evidence" value="ECO:0007669"/>
    <property type="project" value="TreeGrafter"/>
</dbReference>
<comment type="function">
    <text evidence="3">Required for maturation of 30S ribosomal subunits.</text>
</comment>
<dbReference type="STRING" id="158898.SAMN04488548_134765"/>